<keyword evidence="3" id="KW-1185">Reference proteome</keyword>
<feature type="compositionally biased region" description="Basic residues" evidence="1">
    <location>
        <begin position="33"/>
        <end position="42"/>
    </location>
</feature>
<sequence>MAHGTRDSQSSRPSRDVYGHRLMQSGHNAPRNAPRRLRRKLRGRGDRAPPAARAAPG</sequence>
<dbReference type="EMBL" id="PVTT01000002">
    <property type="protein sequence ID" value="PRY92782.1"/>
    <property type="molecule type" value="Genomic_DNA"/>
</dbReference>
<evidence type="ECO:0000256" key="1">
    <source>
        <dbReference type="SAM" id="MobiDB-lite"/>
    </source>
</evidence>
<accession>A0A2T0X1G1</accession>
<proteinExistence type="predicted"/>
<dbReference type="Proteomes" id="UP000238801">
    <property type="component" value="Unassembled WGS sequence"/>
</dbReference>
<dbReference type="AlphaFoldDB" id="A0A2T0X1G1"/>
<feature type="compositionally biased region" description="Low complexity" evidence="1">
    <location>
        <begin position="48"/>
        <end position="57"/>
    </location>
</feature>
<gene>
    <name evidence="2" type="ORF">BCF33_1636</name>
</gene>
<name>A0A2T0X1G1_9RHOB</name>
<feature type="region of interest" description="Disordered" evidence="1">
    <location>
        <begin position="1"/>
        <end position="57"/>
    </location>
</feature>
<comment type="caution">
    <text evidence="2">The sequence shown here is derived from an EMBL/GenBank/DDBJ whole genome shotgun (WGS) entry which is preliminary data.</text>
</comment>
<protein>
    <submittedName>
        <fullName evidence="2">Uncharacterized protein</fullName>
    </submittedName>
</protein>
<reference evidence="2 3" key="1">
    <citation type="submission" date="2018-03" db="EMBL/GenBank/DDBJ databases">
        <title>Genomic Encyclopedia of Archaeal and Bacterial Type Strains, Phase II (KMG-II): from individual species to whole genera.</title>
        <authorList>
            <person name="Goeker M."/>
        </authorList>
    </citation>
    <scope>NUCLEOTIDE SEQUENCE [LARGE SCALE GENOMIC DNA]</scope>
    <source>
        <strain evidence="2 3">DSM 29318</strain>
    </source>
</reference>
<organism evidence="2 3">
    <name type="scientific">Hasllibacter halocynthiae</name>
    <dbReference type="NCBI Taxonomy" id="595589"/>
    <lineage>
        <taxon>Bacteria</taxon>
        <taxon>Pseudomonadati</taxon>
        <taxon>Pseudomonadota</taxon>
        <taxon>Alphaproteobacteria</taxon>
        <taxon>Rhodobacterales</taxon>
        <taxon>Roseobacteraceae</taxon>
        <taxon>Hasllibacter</taxon>
    </lineage>
</organism>
<evidence type="ECO:0000313" key="2">
    <source>
        <dbReference type="EMBL" id="PRY92782.1"/>
    </source>
</evidence>
<evidence type="ECO:0000313" key="3">
    <source>
        <dbReference type="Proteomes" id="UP000238801"/>
    </source>
</evidence>